<gene>
    <name evidence="1" type="ORF">A670_03119</name>
</gene>
<proteinExistence type="predicted"/>
<accession>M7RJ53</accession>
<organism evidence="1 2">
    <name type="scientific">Salmonella enterica subsp. enterica serovar Dublin str. UC16</name>
    <dbReference type="NCBI Taxonomy" id="1192688"/>
    <lineage>
        <taxon>Bacteria</taxon>
        <taxon>Pseudomonadati</taxon>
        <taxon>Pseudomonadota</taxon>
        <taxon>Gammaproteobacteria</taxon>
        <taxon>Enterobacterales</taxon>
        <taxon>Enterobacteriaceae</taxon>
        <taxon>Salmonella</taxon>
    </lineage>
</organism>
<dbReference type="EMBL" id="APMR01000061">
    <property type="protein sequence ID" value="EMR51667.1"/>
    <property type="molecule type" value="Genomic_DNA"/>
</dbReference>
<sequence length="47" mass="5212">MSTPAAIRRMAVSSAAFWLHKYLNIVVVKVMFSVTGETGLHIMPHGR</sequence>
<name>M7RJ53_SALDU</name>
<dbReference type="PATRIC" id="fig|1192688.3.peg.2968"/>
<dbReference type="Proteomes" id="UP000013259">
    <property type="component" value="Unassembled WGS sequence"/>
</dbReference>
<dbReference type="AlphaFoldDB" id="M7RJ53"/>
<comment type="caution">
    <text evidence="1">The sequence shown here is derived from an EMBL/GenBank/DDBJ whole genome shotgun (WGS) entry which is preliminary data.</text>
</comment>
<evidence type="ECO:0000313" key="1">
    <source>
        <dbReference type="EMBL" id="EMR51667.1"/>
    </source>
</evidence>
<evidence type="ECO:0000313" key="2">
    <source>
        <dbReference type="Proteomes" id="UP000013259"/>
    </source>
</evidence>
<protein>
    <submittedName>
        <fullName evidence="1">Uncharacterized protein</fullName>
    </submittedName>
</protein>
<dbReference type="HOGENOM" id="CLU_3332681_0_0_6"/>
<reference evidence="1 2" key="1">
    <citation type="submission" date="2013-02" db="EMBL/GenBank/DDBJ databases">
        <authorList>
            <person name="McClelland M."/>
            <person name="Porwollik S."/>
            <person name="Desai P."/>
            <person name="Cheng P."/>
            <person name="Wollam A."/>
            <person name="Pepin K."/>
            <person name="Bhonagiri V."/>
            <person name="Fulton L."/>
            <person name="Fulton R."/>
            <person name="Delehaunty K."/>
            <person name="Fronick C."/>
            <person name="Godfrey J."/>
            <person name="Waligorski J."/>
            <person name="Appelbaum E."/>
            <person name="Tomlinson C."/>
            <person name="Warren W."/>
            <person name="Sodergren E."/>
            <person name="Weinstock G."/>
            <person name="Wilson R.K."/>
        </authorList>
    </citation>
    <scope>NUCLEOTIDE SEQUENCE [LARGE SCALE GENOMIC DNA]</scope>
    <source>
        <strain evidence="1 2">UC16</strain>
    </source>
</reference>